<evidence type="ECO:0000313" key="1">
    <source>
        <dbReference type="EMBL" id="QUB76716.1"/>
    </source>
</evidence>
<accession>A0ABX7XSY2</accession>
<reference evidence="1 2" key="1">
    <citation type="submission" date="2021-03" db="EMBL/GenBank/DDBJ databases">
        <title>Human Oral Microbial Genomes.</title>
        <authorList>
            <person name="Johnston C.D."/>
            <person name="Chen T."/>
            <person name="Dewhirst F.E."/>
        </authorList>
    </citation>
    <scope>NUCLEOTIDE SEQUENCE [LARGE SCALE GENOMIC DNA]</scope>
    <source>
        <strain evidence="1 2">F0054</strain>
    </source>
</reference>
<protein>
    <submittedName>
        <fullName evidence="1">Uncharacterized protein</fullName>
    </submittedName>
</protein>
<proteinExistence type="predicted"/>
<dbReference type="EMBL" id="CP072362">
    <property type="protein sequence ID" value="QUB76716.1"/>
    <property type="molecule type" value="Genomic_DNA"/>
</dbReference>
<dbReference type="RefSeq" id="WP_211808575.1">
    <property type="nucleotide sequence ID" value="NZ_CP072362.1"/>
</dbReference>
<evidence type="ECO:0000313" key="2">
    <source>
        <dbReference type="Proteomes" id="UP000682195"/>
    </source>
</evidence>
<gene>
    <name evidence="1" type="ORF">J5A58_08095</name>
</gene>
<sequence>MSEEKQMLLQEQINKIEDVIATLNQQFQGEDLDDETNFLTIVRDNLKEIKK</sequence>
<keyword evidence="2" id="KW-1185">Reference proteome</keyword>
<name>A0ABX7XSY2_9BACT</name>
<dbReference type="Proteomes" id="UP000682195">
    <property type="component" value="Chromosome 2"/>
</dbReference>
<organism evidence="1 2">
    <name type="scientific">Prevotella melaninogenica</name>
    <dbReference type="NCBI Taxonomy" id="28132"/>
    <lineage>
        <taxon>Bacteria</taxon>
        <taxon>Pseudomonadati</taxon>
        <taxon>Bacteroidota</taxon>
        <taxon>Bacteroidia</taxon>
        <taxon>Bacteroidales</taxon>
        <taxon>Prevotellaceae</taxon>
        <taxon>Prevotella</taxon>
    </lineage>
</organism>